<evidence type="ECO:0000256" key="2">
    <source>
        <dbReference type="ARBA" id="ARBA00022490"/>
    </source>
</evidence>
<dbReference type="GO" id="GO:0008821">
    <property type="term" value="F:crossover junction DNA endonuclease activity"/>
    <property type="evidence" value="ECO:0007669"/>
    <property type="project" value="UniProtKB-UniRule"/>
</dbReference>
<dbReference type="NCBIfam" id="NF000711">
    <property type="entry name" value="PRK00039.2-1"/>
    <property type="match status" value="1"/>
</dbReference>
<dbReference type="GO" id="GO:0003677">
    <property type="term" value="F:DNA binding"/>
    <property type="evidence" value="ECO:0007669"/>
    <property type="project" value="UniProtKB-KW"/>
</dbReference>
<organism evidence="15 16">
    <name type="scientific">Ruminococcus albus (strain ATCC 27210 / DSM 20455 / JCM 14654 / NCDO 2250 / 7)</name>
    <dbReference type="NCBI Taxonomy" id="697329"/>
    <lineage>
        <taxon>Bacteria</taxon>
        <taxon>Bacillati</taxon>
        <taxon>Bacillota</taxon>
        <taxon>Clostridia</taxon>
        <taxon>Eubacteriales</taxon>
        <taxon>Oscillospiraceae</taxon>
        <taxon>Ruminococcus</taxon>
    </lineage>
</organism>
<comment type="cofactor">
    <cofactor evidence="13">
        <name>Mg(2+)</name>
        <dbReference type="ChEBI" id="CHEBI:18420"/>
    </cofactor>
    <text evidence="13">Binds 2 Mg(2+) ion per subunit.</text>
</comment>
<dbReference type="PANTHER" id="PTHR30194:SF3">
    <property type="entry name" value="CROSSOVER JUNCTION ENDODEOXYRIBONUCLEASE RUVC"/>
    <property type="match status" value="1"/>
</dbReference>
<dbReference type="OrthoDB" id="9805499at2"/>
<comment type="function">
    <text evidence="13">The RuvA-RuvB-RuvC complex processes Holliday junction (HJ) DNA during genetic recombination and DNA repair. Endonuclease that resolves HJ intermediates. Cleaves cruciform DNA by making single-stranded nicks across the HJ at symmetrical positions within the homologous arms, yielding a 5'-phosphate and a 3'-hydroxyl group; requires a central core of homology in the junction. The consensus cleavage sequence is 5'-(A/T)TT(C/G)-3'. Cleavage occurs on the 3'-side of the TT dinucleotide at the point of strand exchange. HJ branch migration catalyzed by RuvA-RuvB allows RuvC to scan DNA until it finds its consensus sequence, where it cleaves and resolves the cruciform DNA.</text>
</comment>
<evidence type="ECO:0000256" key="10">
    <source>
        <dbReference type="ARBA" id="ARBA00023172"/>
    </source>
</evidence>
<dbReference type="STRING" id="697329.Rumal_2566"/>
<evidence type="ECO:0000256" key="5">
    <source>
        <dbReference type="ARBA" id="ARBA00022759"/>
    </source>
</evidence>
<dbReference type="PRINTS" id="PR00696">
    <property type="entry name" value="RSOLVASERUVC"/>
</dbReference>
<keyword evidence="2 13" id="KW-0963">Cytoplasm</keyword>
<dbReference type="CDD" id="cd16962">
    <property type="entry name" value="RuvC"/>
    <property type="match status" value="1"/>
</dbReference>
<keyword evidence="11 13" id="KW-0234">DNA repair</keyword>
<feature type="binding site" evidence="13">
    <location>
        <position position="7"/>
    </location>
    <ligand>
        <name>Mg(2+)</name>
        <dbReference type="ChEBI" id="CHEBI:18420"/>
        <label>1</label>
    </ligand>
</feature>
<dbReference type="Pfam" id="PF02075">
    <property type="entry name" value="RuvC"/>
    <property type="match status" value="1"/>
</dbReference>
<keyword evidence="10 13" id="KW-0233">DNA recombination</keyword>
<feature type="binding site" evidence="13">
    <location>
        <position position="67"/>
    </location>
    <ligand>
        <name>Mg(2+)</name>
        <dbReference type="ChEBI" id="CHEBI:18420"/>
        <label>2</label>
    </ligand>
</feature>
<accession>E6UFQ2</accession>
<evidence type="ECO:0000256" key="12">
    <source>
        <dbReference type="ARBA" id="ARBA00029354"/>
    </source>
</evidence>
<dbReference type="GO" id="GO:0005737">
    <property type="term" value="C:cytoplasm"/>
    <property type="evidence" value="ECO:0007669"/>
    <property type="project" value="UniProtKB-SubCell"/>
</dbReference>
<evidence type="ECO:0000256" key="1">
    <source>
        <dbReference type="ARBA" id="ARBA00009518"/>
    </source>
</evidence>
<evidence type="ECO:0000256" key="3">
    <source>
        <dbReference type="ARBA" id="ARBA00022722"/>
    </source>
</evidence>
<feature type="active site" evidence="13">
    <location>
        <position position="7"/>
    </location>
</feature>
<evidence type="ECO:0000256" key="14">
    <source>
        <dbReference type="NCBIfam" id="TIGR00228"/>
    </source>
</evidence>
<dbReference type="InterPro" id="IPR002176">
    <property type="entry name" value="X-over_junc_endoDNase_RuvC"/>
</dbReference>
<evidence type="ECO:0000313" key="15">
    <source>
        <dbReference type="EMBL" id="ADU23041.1"/>
    </source>
</evidence>
<keyword evidence="5 13" id="KW-0255">Endonuclease</keyword>
<reference evidence="15 16" key="1">
    <citation type="journal article" date="2011" name="J. Bacteriol.">
        <title>Complete genome of the cellulolytic ruminal bacterium Ruminococcus albus 7.</title>
        <authorList>
            <person name="Suen G."/>
            <person name="Stevenson D.M."/>
            <person name="Bruce D.C."/>
            <person name="Chertkov O."/>
            <person name="Copeland A."/>
            <person name="Cheng J.F."/>
            <person name="Detter C."/>
            <person name="Detter J.C."/>
            <person name="Goodwin L.A."/>
            <person name="Han C.S."/>
            <person name="Hauser L.J."/>
            <person name="Ivanova N.N."/>
            <person name="Kyrpides N.C."/>
            <person name="Land M.L."/>
            <person name="Lapidus A."/>
            <person name="Lucas S."/>
            <person name="Ovchinnikova G."/>
            <person name="Pitluck S."/>
            <person name="Tapia R."/>
            <person name="Woyke T."/>
            <person name="Boyum J."/>
            <person name="Mead D."/>
            <person name="Weimer P.J."/>
        </authorList>
    </citation>
    <scope>NUCLEOTIDE SEQUENCE [LARGE SCALE GENOMIC DNA]</scope>
    <source>
        <strain evidence="16">ATCC 27210 / DSM 20455 / JCM 14654 / NCDO 2250 / 7</strain>
    </source>
</reference>
<evidence type="ECO:0000256" key="11">
    <source>
        <dbReference type="ARBA" id="ARBA00023204"/>
    </source>
</evidence>
<dbReference type="InterPro" id="IPR020563">
    <property type="entry name" value="X-over_junc_endoDNase_Mg_BS"/>
</dbReference>
<feature type="active site" evidence="13">
    <location>
        <position position="140"/>
    </location>
</feature>
<dbReference type="GO" id="GO:0048476">
    <property type="term" value="C:Holliday junction resolvase complex"/>
    <property type="evidence" value="ECO:0007669"/>
    <property type="project" value="UniProtKB-UniRule"/>
</dbReference>
<dbReference type="InterPro" id="IPR012337">
    <property type="entry name" value="RNaseH-like_sf"/>
</dbReference>
<keyword evidence="9 13" id="KW-0238">DNA-binding</keyword>
<dbReference type="GO" id="GO:0006281">
    <property type="term" value="P:DNA repair"/>
    <property type="evidence" value="ECO:0007669"/>
    <property type="project" value="UniProtKB-UniRule"/>
</dbReference>
<name>E6UFQ2_RUMA7</name>
<evidence type="ECO:0000256" key="4">
    <source>
        <dbReference type="ARBA" id="ARBA00022723"/>
    </source>
</evidence>
<dbReference type="KEGG" id="ral:Rumal_2566"/>
<evidence type="ECO:0000256" key="8">
    <source>
        <dbReference type="ARBA" id="ARBA00022842"/>
    </source>
</evidence>
<gene>
    <name evidence="13" type="primary">ruvC</name>
    <name evidence="15" type="ordered locus">Rumal_2566</name>
</gene>
<dbReference type="Proteomes" id="UP000006919">
    <property type="component" value="Chromosome"/>
</dbReference>
<feature type="active site" evidence="13">
    <location>
        <position position="67"/>
    </location>
</feature>
<dbReference type="EMBL" id="CP002403">
    <property type="protein sequence ID" value="ADU23041.1"/>
    <property type="molecule type" value="Genomic_DNA"/>
</dbReference>
<keyword evidence="8 13" id="KW-0460">Magnesium</keyword>
<evidence type="ECO:0000313" key="16">
    <source>
        <dbReference type="Proteomes" id="UP000006919"/>
    </source>
</evidence>
<keyword evidence="3 13" id="KW-0540">Nuclease</keyword>
<keyword evidence="7 13" id="KW-0378">Hydrolase</keyword>
<keyword evidence="6 13" id="KW-0227">DNA damage</keyword>
<dbReference type="SUPFAM" id="SSF53098">
    <property type="entry name" value="Ribonuclease H-like"/>
    <property type="match status" value="1"/>
</dbReference>
<dbReference type="AlphaFoldDB" id="E6UFQ2"/>
<comment type="subunit">
    <text evidence="13">Homodimer which binds Holliday junction (HJ) DNA. The HJ becomes 2-fold symmetrical on binding to RuvC with unstacked arms; it has a different conformation from HJ DNA in complex with RuvA. In the full resolvosome a probable DNA-RuvA(4)-RuvB(12)-RuvC(2) complex forms which resolves the HJ.</text>
</comment>
<dbReference type="Gene3D" id="3.30.420.10">
    <property type="entry name" value="Ribonuclease H-like superfamily/Ribonuclease H"/>
    <property type="match status" value="1"/>
</dbReference>
<dbReference type="HAMAP" id="MF_00034">
    <property type="entry name" value="RuvC"/>
    <property type="match status" value="1"/>
</dbReference>
<dbReference type="PROSITE" id="PS01321">
    <property type="entry name" value="RUVC"/>
    <property type="match status" value="1"/>
</dbReference>
<dbReference type="HOGENOM" id="CLU_091257_3_1_9"/>
<evidence type="ECO:0000256" key="6">
    <source>
        <dbReference type="ARBA" id="ARBA00022763"/>
    </source>
</evidence>
<comment type="catalytic activity">
    <reaction evidence="12 13">
        <text>Endonucleolytic cleavage at a junction such as a reciprocal single-stranded crossover between two homologous DNA duplexes (Holliday junction).</text>
        <dbReference type="EC" id="3.1.21.10"/>
    </reaction>
</comment>
<dbReference type="EC" id="3.1.21.10" evidence="13 14"/>
<evidence type="ECO:0000256" key="7">
    <source>
        <dbReference type="ARBA" id="ARBA00022801"/>
    </source>
</evidence>
<feature type="binding site" evidence="13">
    <location>
        <position position="140"/>
    </location>
    <ligand>
        <name>Mg(2+)</name>
        <dbReference type="ChEBI" id="CHEBI:18420"/>
        <label>1</label>
    </ligand>
</feature>
<dbReference type="NCBIfam" id="TIGR00228">
    <property type="entry name" value="ruvC"/>
    <property type="match status" value="1"/>
</dbReference>
<evidence type="ECO:0000256" key="9">
    <source>
        <dbReference type="ARBA" id="ARBA00023125"/>
    </source>
</evidence>
<comment type="subcellular location">
    <subcellularLocation>
        <location evidence="13">Cytoplasm</location>
    </subcellularLocation>
</comment>
<keyword evidence="4 13" id="KW-0479">Metal-binding</keyword>
<dbReference type="eggNOG" id="COG0817">
    <property type="taxonomic scope" value="Bacteria"/>
</dbReference>
<comment type="similarity">
    <text evidence="1 13">Belongs to the RuvC family.</text>
</comment>
<sequence length="169" mass="19052">MRIMGIDPGYGIVGYGFVEYDRGRFTPIKAGTIKTPSDMDFMKRLRVIYLDMQKLIGYYRPDEVAVEKLFFNTNITTGIDVAQARGVTLLPAVMNELPVYEYTPLQVKSSIVGYGYAEKKQVQEMVRSMLHLSEIIRPDDAADAMAIAITHGLSVNTRKVMEKYDKAAK</sequence>
<dbReference type="GO" id="GO:0006310">
    <property type="term" value="P:DNA recombination"/>
    <property type="evidence" value="ECO:0007669"/>
    <property type="project" value="UniProtKB-UniRule"/>
</dbReference>
<dbReference type="RefSeq" id="WP_013499170.1">
    <property type="nucleotide sequence ID" value="NC_014833.1"/>
</dbReference>
<dbReference type="InterPro" id="IPR036397">
    <property type="entry name" value="RNaseH_sf"/>
</dbReference>
<proteinExistence type="inferred from homology"/>
<dbReference type="PANTHER" id="PTHR30194">
    <property type="entry name" value="CROSSOVER JUNCTION ENDODEOXYRIBONUCLEASE RUVC"/>
    <property type="match status" value="1"/>
</dbReference>
<evidence type="ECO:0000256" key="13">
    <source>
        <dbReference type="HAMAP-Rule" id="MF_00034"/>
    </source>
</evidence>
<dbReference type="FunFam" id="3.30.420.10:FF:000002">
    <property type="entry name" value="Crossover junction endodeoxyribonuclease RuvC"/>
    <property type="match status" value="1"/>
</dbReference>
<protein>
    <recommendedName>
        <fullName evidence="13 14">Crossover junction endodeoxyribonuclease RuvC</fullName>
        <ecNumber evidence="13 14">3.1.21.10</ecNumber>
    </recommendedName>
    <alternativeName>
        <fullName evidence="13">Holliday junction nuclease RuvC</fullName>
    </alternativeName>
    <alternativeName>
        <fullName evidence="13">Holliday junction resolvase RuvC</fullName>
    </alternativeName>
</protein>
<dbReference type="GO" id="GO:0000287">
    <property type="term" value="F:magnesium ion binding"/>
    <property type="evidence" value="ECO:0007669"/>
    <property type="project" value="UniProtKB-UniRule"/>
</dbReference>